<dbReference type="OrthoDB" id="8769057at2"/>
<dbReference type="PANTHER" id="PTHR30572">
    <property type="entry name" value="MEMBRANE COMPONENT OF TRANSPORTER-RELATED"/>
    <property type="match status" value="1"/>
</dbReference>
<feature type="transmembrane region" description="Helical" evidence="7">
    <location>
        <begin position="16"/>
        <end position="39"/>
    </location>
</feature>
<reference evidence="10 11" key="1">
    <citation type="submission" date="2018-11" db="EMBL/GenBank/DDBJ databases">
        <title>Rufibacter latericius sp. nov., isolated from water in Baiyang Lake.</title>
        <authorList>
            <person name="Yang Y."/>
        </authorList>
    </citation>
    <scope>NUCLEOTIDE SEQUENCE [LARGE SCALE GENOMIC DNA]</scope>
    <source>
        <strain evidence="10 11">MCC P1</strain>
    </source>
</reference>
<dbReference type="InterPro" id="IPR003838">
    <property type="entry name" value="ABC3_permease_C"/>
</dbReference>
<dbReference type="GO" id="GO:0022857">
    <property type="term" value="F:transmembrane transporter activity"/>
    <property type="evidence" value="ECO:0007669"/>
    <property type="project" value="TreeGrafter"/>
</dbReference>
<evidence type="ECO:0000259" key="9">
    <source>
        <dbReference type="Pfam" id="PF12704"/>
    </source>
</evidence>
<dbReference type="AlphaFoldDB" id="A0A3M9N5C1"/>
<feature type="domain" description="MacB-like periplasmic core" evidence="9">
    <location>
        <begin position="27"/>
        <end position="205"/>
    </location>
</feature>
<comment type="caution">
    <text evidence="10">The sequence shown here is derived from an EMBL/GenBank/DDBJ whole genome shotgun (WGS) entry which is preliminary data.</text>
</comment>
<evidence type="ECO:0000256" key="5">
    <source>
        <dbReference type="ARBA" id="ARBA00023136"/>
    </source>
</evidence>
<evidence type="ECO:0000256" key="6">
    <source>
        <dbReference type="ARBA" id="ARBA00038076"/>
    </source>
</evidence>
<feature type="domain" description="ABC3 transporter permease C-terminal" evidence="8">
    <location>
        <begin position="277"/>
        <end position="387"/>
    </location>
</feature>
<comment type="subcellular location">
    <subcellularLocation>
        <location evidence="1">Cell membrane</location>
        <topology evidence="1">Multi-pass membrane protein</topology>
    </subcellularLocation>
</comment>
<feature type="transmembrane region" description="Helical" evidence="7">
    <location>
        <begin position="355"/>
        <end position="377"/>
    </location>
</feature>
<evidence type="ECO:0000313" key="11">
    <source>
        <dbReference type="Proteomes" id="UP000271010"/>
    </source>
</evidence>
<feature type="transmembrane region" description="Helical" evidence="7">
    <location>
        <begin position="268"/>
        <end position="297"/>
    </location>
</feature>
<dbReference type="RefSeq" id="WP_123131807.1">
    <property type="nucleotide sequence ID" value="NZ_RJJE01000002.1"/>
</dbReference>
<evidence type="ECO:0000256" key="1">
    <source>
        <dbReference type="ARBA" id="ARBA00004651"/>
    </source>
</evidence>
<keyword evidence="5 7" id="KW-0472">Membrane</keyword>
<evidence type="ECO:0000256" key="7">
    <source>
        <dbReference type="SAM" id="Phobius"/>
    </source>
</evidence>
<dbReference type="InterPro" id="IPR025857">
    <property type="entry name" value="MacB_PCD"/>
</dbReference>
<accession>A0A3M9N5C1</accession>
<proteinExistence type="inferred from homology"/>
<dbReference type="Pfam" id="PF12704">
    <property type="entry name" value="MacB_PCD"/>
    <property type="match status" value="1"/>
</dbReference>
<gene>
    <name evidence="10" type="ORF">EFA69_04075</name>
</gene>
<dbReference type="GO" id="GO:0005886">
    <property type="term" value="C:plasma membrane"/>
    <property type="evidence" value="ECO:0007669"/>
    <property type="project" value="UniProtKB-SubCell"/>
</dbReference>
<sequence>MIRHLFKLIWNRKKSNFLLITEMFFSFMVLFAVISFVLYNYHNYKKPLGINYQNVWQLSFRSNADSMGQSKAIQEQMMQRLKSFPEVEAASLAHNNVPFSFSSWSMGVSYGNKESVQTNNYEVQDAYKDVFQLSVDQGRWFGPQDAAALHASVVINQVLKDRLFGEEEALGKQIKVDDSTSYTVVGVMPHYRADSEFAEEEPALFRRINLEKAKPDQLYASLLIKVKPGTGVVFEEKMVKDLSRIAKDWTIEVTTLEKMRQSKSKLTWVPMVAMGVVCGFLIFNVALGLFGVLWYNINRRYSEIGLRRALGATTRQIRNQFVGEVLVMATFGLLLGLLLAAQFPLLHVFQLSAEIYWQGIGAAALLIFLLAIVCAVYPSWQAAKIHPAVALHEE</sequence>
<dbReference type="InterPro" id="IPR050250">
    <property type="entry name" value="Macrolide_Exporter_MacB"/>
</dbReference>
<feature type="transmembrane region" description="Helical" evidence="7">
    <location>
        <begin position="325"/>
        <end position="349"/>
    </location>
</feature>
<keyword evidence="2" id="KW-1003">Cell membrane</keyword>
<evidence type="ECO:0000256" key="3">
    <source>
        <dbReference type="ARBA" id="ARBA00022692"/>
    </source>
</evidence>
<evidence type="ECO:0000256" key="2">
    <source>
        <dbReference type="ARBA" id="ARBA00022475"/>
    </source>
</evidence>
<protein>
    <submittedName>
        <fullName evidence="10">ABC transporter permease</fullName>
    </submittedName>
</protein>
<name>A0A3M9N5C1_9BACT</name>
<evidence type="ECO:0000256" key="4">
    <source>
        <dbReference type="ARBA" id="ARBA00022989"/>
    </source>
</evidence>
<dbReference type="EMBL" id="RJJE01000002">
    <property type="protein sequence ID" value="RNI32507.1"/>
    <property type="molecule type" value="Genomic_DNA"/>
</dbReference>
<keyword evidence="11" id="KW-1185">Reference proteome</keyword>
<comment type="similarity">
    <text evidence="6">Belongs to the ABC-4 integral membrane protein family.</text>
</comment>
<evidence type="ECO:0000259" key="8">
    <source>
        <dbReference type="Pfam" id="PF02687"/>
    </source>
</evidence>
<keyword evidence="4 7" id="KW-1133">Transmembrane helix</keyword>
<dbReference type="PANTHER" id="PTHR30572:SF4">
    <property type="entry name" value="ABC TRANSPORTER PERMEASE YTRF"/>
    <property type="match status" value="1"/>
</dbReference>
<organism evidence="10 11">
    <name type="scientific">Rufibacter immobilis</name>
    <dbReference type="NCBI Taxonomy" id="1348778"/>
    <lineage>
        <taxon>Bacteria</taxon>
        <taxon>Pseudomonadati</taxon>
        <taxon>Bacteroidota</taxon>
        <taxon>Cytophagia</taxon>
        <taxon>Cytophagales</taxon>
        <taxon>Hymenobacteraceae</taxon>
        <taxon>Rufibacter</taxon>
    </lineage>
</organism>
<keyword evidence="3 7" id="KW-0812">Transmembrane</keyword>
<evidence type="ECO:0000313" key="10">
    <source>
        <dbReference type="EMBL" id="RNI32507.1"/>
    </source>
</evidence>
<dbReference type="Proteomes" id="UP000271010">
    <property type="component" value="Unassembled WGS sequence"/>
</dbReference>
<dbReference type="Pfam" id="PF02687">
    <property type="entry name" value="FtsX"/>
    <property type="match status" value="1"/>
</dbReference>